<dbReference type="InterPro" id="IPR036477">
    <property type="entry name" value="Formyl_transf_N_sf"/>
</dbReference>
<evidence type="ECO:0000259" key="2">
    <source>
        <dbReference type="Pfam" id="PF00551"/>
    </source>
</evidence>
<dbReference type="GO" id="GO:0004479">
    <property type="term" value="F:methionyl-tRNA formyltransferase activity"/>
    <property type="evidence" value="ECO:0007669"/>
    <property type="project" value="UniProtKB-EC"/>
</dbReference>
<dbReference type="PANTHER" id="PTHR11138">
    <property type="entry name" value="METHIONYL-TRNA FORMYLTRANSFERASE"/>
    <property type="match status" value="1"/>
</dbReference>
<dbReference type="Proteomes" id="UP000249619">
    <property type="component" value="Unassembled WGS sequence"/>
</dbReference>
<dbReference type="CDD" id="cd08646">
    <property type="entry name" value="FMT_core_Met-tRNA-FMT_N"/>
    <property type="match status" value="1"/>
</dbReference>
<evidence type="ECO:0000313" key="4">
    <source>
        <dbReference type="Proteomes" id="UP000249619"/>
    </source>
</evidence>
<feature type="domain" description="Formyl transferase N-terminal" evidence="2">
    <location>
        <begin position="61"/>
        <end position="246"/>
    </location>
</feature>
<dbReference type="SUPFAM" id="SSF53328">
    <property type="entry name" value="Formyltransferase"/>
    <property type="match status" value="1"/>
</dbReference>
<name>A0A364MZK2_STELY</name>
<proteinExistence type="predicted"/>
<sequence length="483" mass="53012">MPHEITIVASRSQMARHLTPTVLNSGTMLWRLPGSVRSLLVAPQRQYSALNKSPATSGPLRILFCGSDHFSITSLRALVDAKRHVPRLIDSIHVLHRPAKPTGRGLKTLREVPIQRVATEELDLPTHTTDTFTGWSPPAPIDLVIAVSFGLLVPPRILAYAQYGGLNVHPSLLPDFRGPAPIEHAILKRRKHTGVSVQTLHPEHFDHGTILAQTPAPGIPIPSWNTPQELEKQLAEKGAEMLVDVLKSRRFVPPLQDAGWYAKSNNPIDHAPKITKRDSFIDFEKDTLEDIFAKQNALGDPWCILPDGSRLILHEVYDFGMTYSSGLGPGFFNLQDVTAPVFRAACGRVGTVVESTYEGVLGLELSQILPSCKRGLGNPNDSEEDAEGTIFEKEPIKHTEIRVKGIKAMGLAAGGKLGAFTHPVVLLSPTKTQGTRHPPLVHVEEYTQVGGQFFVVEEKVDDRLDGGDFDNVKSVSRMDKHIG</sequence>
<dbReference type="PANTHER" id="PTHR11138:SF5">
    <property type="entry name" value="METHIONYL-TRNA FORMYLTRANSFERASE, MITOCHONDRIAL"/>
    <property type="match status" value="1"/>
</dbReference>
<dbReference type="InterPro" id="IPR002376">
    <property type="entry name" value="Formyl_transf_N"/>
</dbReference>
<dbReference type="AlphaFoldDB" id="A0A364MZK2"/>
<dbReference type="Gene3D" id="3.40.50.12230">
    <property type="match status" value="1"/>
</dbReference>
<organism evidence="3 4">
    <name type="scientific">Stemphylium lycopersici</name>
    <name type="common">Tomato gray leaf spot disease fungus</name>
    <name type="synonym">Thyrospora lycopersici</name>
    <dbReference type="NCBI Taxonomy" id="183478"/>
    <lineage>
        <taxon>Eukaryota</taxon>
        <taxon>Fungi</taxon>
        <taxon>Dikarya</taxon>
        <taxon>Ascomycota</taxon>
        <taxon>Pezizomycotina</taxon>
        <taxon>Dothideomycetes</taxon>
        <taxon>Pleosporomycetidae</taxon>
        <taxon>Pleosporales</taxon>
        <taxon>Pleosporineae</taxon>
        <taxon>Pleosporaceae</taxon>
        <taxon>Stemphylium</taxon>
    </lineage>
</organism>
<evidence type="ECO:0000256" key="1">
    <source>
        <dbReference type="ARBA" id="ARBA00012261"/>
    </source>
</evidence>
<evidence type="ECO:0000313" key="3">
    <source>
        <dbReference type="EMBL" id="RAR07821.1"/>
    </source>
</evidence>
<accession>A0A364MZK2</accession>
<dbReference type="Pfam" id="PF00551">
    <property type="entry name" value="Formyl_trans_N"/>
    <property type="match status" value="1"/>
</dbReference>
<reference evidence="4" key="1">
    <citation type="submission" date="2018-05" db="EMBL/GenBank/DDBJ databases">
        <title>Draft genome sequence of Stemphylium lycopersici strain CIDEFI 213.</title>
        <authorList>
            <person name="Medina R."/>
            <person name="Franco M.E.E."/>
            <person name="Lucentini C.G."/>
            <person name="Saparrat M.C.N."/>
            <person name="Balatti P.A."/>
        </authorList>
    </citation>
    <scope>NUCLEOTIDE SEQUENCE [LARGE SCALE GENOMIC DNA]</scope>
    <source>
        <strain evidence="4">CIDEFI 213</strain>
    </source>
</reference>
<dbReference type="STRING" id="183478.A0A364MZK2"/>
<dbReference type="EMBL" id="QGDH01000095">
    <property type="protein sequence ID" value="RAR07821.1"/>
    <property type="molecule type" value="Genomic_DNA"/>
</dbReference>
<protein>
    <recommendedName>
        <fullName evidence="1">methionyl-tRNA formyltransferase</fullName>
        <ecNumber evidence="1">2.1.2.9</ecNumber>
    </recommendedName>
</protein>
<keyword evidence="3" id="KW-0808">Transferase</keyword>
<dbReference type="GO" id="GO:0005739">
    <property type="term" value="C:mitochondrion"/>
    <property type="evidence" value="ECO:0007669"/>
    <property type="project" value="TreeGrafter"/>
</dbReference>
<keyword evidence="4" id="KW-1185">Reference proteome</keyword>
<gene>
    <name evidence="3" type="ORF">DDE83_006311</name>
</gene>
<dbReference type="InterPro" id="IPR041711">
    <property type="entry name" value="Met-tRNA-FMT_N"/>
</dbReference>
<dbReference type="EC" id="2.1.2.9" evidence="1"/>
<dbReference type="OrthoDB" id="10268103at2759"/>
<comment type="caution">
    <text evidence="3">The sequence shown here is derived from an EMBL/GenBank/DDBJ whole genome shotgun (WGS) entry which is preliminary data.</text>
</comment>